<keyword evidence="3" id="KW-1185">Reference proteome</keyword>
<evidence type="ECO:0000313" key="2">
    <source>
        <dbReference type="EMBL" id="RAK65401.1"/>
    </source>
</evidence>
<dbReference type="AlphaFoldDB" id="A0A328BFS3"/>
<reference evidence="2 3" key="1">
    <citation type="submission" date="2018-05" db="EMBL/GenBank/DDBJ databases">
        <authorList>
            <person name="Lanie J.A."/>
            <person name="Ng W.-L."/>
            <person name="Kazmierczak K.M."/>
            <person name="Andrzejewski T.M."/>
            <person name="Davidsen T.M."/>
            <person name="Wayne K.J."/>
            <person name="Tettelin H."/>
            <person name="Glass J.I."/>
            <person name="Rusch D."/>
            <person name="Podicherti R."/>
            <person name="Tsui H.-C.T."/>
            <person name="Winkler M.E."/>
        </authorList>
    </citation>
    <scope>NUCLEOTIDE SEQUENCE [LARGE SCALE GENOMIC DNA]</scope>
    <source>
        <strain evidence="2 3">BUT-10</strain>
    </source>
</reference>
<sequence length="204" mass="22522">MSAPPKTVLHATEEEAEAIRQAVRTVDVSALGPGRERADLHHVPGLVALLSDERVSGPIYDLPRPITEESITRWVAENQAQMLSGDALLIVNLDDIGQVAGYSRISVWPERSSAEIAGAIRADLQNMGQGGTGMIRSFSWIFEALGVRLMCLTAALDNVRSQKGIDAAGFRRMGEREAVRPDGTTRRSVYWEMTRDEWRARHTL</sequence>
<dbReference type="InterPro" id="IPR000182">
    <property type="entry name" value="GNAT_dom"/>
</dbReference>
<comment type="caution">
    <text evidence="2">The sequence shown here is derived from an EMBL/GenBank/DDBJ whole genome shotgun (WGS) entry which is preliminary data.</text>
</comment>
<dbReference type="Pfam" id="PF13302">
    <property type="entry name" value="Acetyltransf_3"/>
    <property type="match status" value="1"/>
</dbReference>
<dbReference type="Gene3D" id="3.40.630.30">
    <property type="match status" value="1"/>
</dbReference>
<dbReference type="SUPFAM" id="SSF55729">
    <property type="entry name" value="Acyl-CoA N-acyltransferases (Nat)"/>
    <property type="match status" value="1"/>
</dbReference>
<evidence type="ECO:0000259" key="1">
    <source>
        <dbReference type="Pfam" id="PF13302"/>
    </source>
</evidence>
<dbReference type="InterPro" id="IPR016181">
    <property type="entry name" value="Acyl_CoA_acyltransferase"/>
</dbReference>
<dbReference type="RefSeq" id="WP_111275997.1">
    <property type="nucleotide sequence ID" value="NZ_QFYS01000004.1"/>
</dbReference>
<protein>
    <recommendedName>
        <fullName evidence="1">N-acetyltransferase domain-containing protein</fullName>
    </recommendedName>
</protein>
<dbReference type="OrthoDB" id="7432124at2"/>
<gene>
    <name evidence="2" type="ORF">DJ019_10545</name>
</gene>
<feature type="domain" description="N-acetyltransferase" evidence="1">
    <location>
        <begin position="40"/>
        <end position="171"/>
    </location>
</feature>
<proteinExistence type="predicted"/>
<organism evidence="2 3">
    <name type="scientific">Phenylobacterium kunshanense</name>
    <dbReference type="NCBI Taxonomy" id="1445034"/>
    <lineage>
        <taxon>Bacteria</taxon>
        <taxon>Pseudomonadati</taxon>
        <taxon>Pseudomonadota</taxon>
        <taxon>Alphaproteobacteria</taxon>
        <taxon>Caulobacterales</taxon>
        <taxon>Caulobacteraceae</taxon>
        <taxon>Phenylobacterium</taxon>
    </lineage>
</organism>
<accession>A0A328BFS3</accession>
<dbReference type="GO" id="GO:0016747">
    <property type="term" value="F:acyltransferase activity, transferring groups other than amino-acyl groups"/>
    <property type="evidence" value="ECO:0007669"/>
    <property type="project" value="InterPro"/>
</dbReference>
<evidence type="ECO:0000313" key="3">
    <source>
        <dbReference type="Proteomes" id="UP000249524"/>
    </source>
</evidence>
<dbReference type="EMBL" id="QFYS01000004">
    <property type="protein sequence ID" value="RAK65401.1"/>
    <property type="molecule type" value="Genomic_DNA"/>
</dbReference>
<dbReference type="Proteomes" id="UP000249524">
    <property type="component" value="Unassembled WGS sequence"/>
</dbReference>
<name>A0A328BFS3_9CAUL</name>